<protein>
    <submittedName>
        <fullName evidence="2">Uncharacterized protein</fullName>
    </submittedName>
</protein>
<dbReference type="AlphaFoldDB" id="A0A1X6PBV0"/>
<proteinExistence type="predicted"/>
<gene>
    <name evidence="2" type="ORF">BU14_0116s0036</name>
</gene>
<keyword evidence="3" id="KW-1185">Reference proteome</keyword>
<evidence type="ECO:0000313" key="2">
    <source>
        <dbReference type="EMBL" id="OSX78216.1"/>
    </source>
</evidence>
<feature type="region of interest" description="Disordered" evidence="1">
    <location>
        <begin position="25"/>
        <end position="64"/>
    </location>
</feature>
<name>A0A1X6PBV0_PORUM</name>
<reference evidence="2 3" key="1">
    <citation type="submission" date="2017-03" db="EMBL/GenBank/DDBJ databases">
        <title>WGS assembly of Porphyra umbilicalis.</title>
        <authorList>
            <person name="Brawley S.H."/>
            <person name="Blouin N.A."/>
            <person name="Ficko-Blean E."/>
            <person name="Wheeler G.L."/>
            <person name="Lohr M."/>
            <person name="Goodson H.V."/>
            <person name="Jenkins J.W."/>
            <person name="Blaby-Haas C.E."/>
            <person name="Helliwell K.E."/>
            <person name="Chan C."/>
            <person name="Marriage T."/>
            <person name="Bhattacharya D."/>
            <person name="Klein A.S."/>
            <person name="Badis Y."/>
            <person name="Brodie J."/>
            <person name="Cao Y."/>
            <person name="Collen J."/>
            <person name="Dittami S.M."/>
            <person name="Gachon C.M."/>
            <person name="Green B.R."/>
            <person name="Karpowicz S."/>
            <person name="Kim J.W."/>
            <person name="Kudahl U."/>
            <person name="Lin S."/>
            <person name="Michel G."/>
            <person name="Mittag M."/>
            <person name="Olson B.J."/>
            <person name="Pangilinan J."/>
            <person name="Peng Y."/>
            <person name="Qiu H."/>
            <person name="Shu S."/>
            <person name="Singer J.T."/>
            <person name="Smith A.G."/>
            <person name="Sprecher B.N."/>
            <person name="Wagner V."/>
            <person name="Wang W."/>
            <person name="Wang Z.-Y."/>
            <person name="Yan J."/>
            <person name="Yarish C."/>
            <person name="Zoeuner-Riek S."/>
            <person name="Zhuang Y."/>
            <person name="Zou Y."/>
            <person name="Lindquist E.A."/>
            <person name="Grimwood J."/>
            <person name="Barry K."/>
            <person name="Rokhsar D.S."/>
            <person name="Schmutz J."/>
            <person name="Stiller J.W."/>
            <person name="Grossman A.R."/>
            <person name="Prochnik S.E."/>
        </authorList>
    </citation>
    <scope>NUCLEOTIDE SEQUENCE [LARGE SCALE GENOMIC DNA]</scope>
    <source>
        <strain evidence="2">4086291</strain>
    </source>
</reference>
<sequence length="64" mass="7419">MPLQFDVHNAPFSRRRQYEYLLHAKSQEIQQRSSDRSKNGDINTRPTKISVKGPSTTSAPRMPY</sequence>
<organism evidence="2 3">
    <name type="scientific">Porphyra umbilicalis</name>
    <name type="common">Purple laver</name>
    <name type="synonym">Red alga</name>
    <dbReference type="NCBI Taxonomy" id="2786"/>
    <lineage>
        <taxon>Eukaryota</taxon>
        <taxon>Rhodophyta</taxon>
        <taxon>Bangiophyceae</taxon>
        <taxon>Bangiales</taxon>
        <taxon>Bangiaceae</taxon>
        <taxon>Porphyra</taxon>
    </lineage>
</organism>
<evidence type="ECO:0000313" key="3">
    <source>
        <dbReference type="Proteomes" id="UP000218209"/>
    </source>
</evidence>
<feature type="compositionally biased region" description="Polar residues" evidence="1">
    <location>
        <begin position="40"/>
        <end position="64"/>
    </location>
</feature>
<dbReference type="EMBL" id="KV918818">
    <property type="protein sequence ID" value="OSX78216.1"/>
    <property type="molecule type" value="Genomic_DNA"/>
</dbReference>
<accession>A0A1X6PBV0</accession>
<dbReference type="Proteomes" id="UP000218209">
    <property type="component" value="Unassembled WGS sequence"/>
</dbReference>
<evidence type="ECO:0000256" key="1">
    <source>
        <dbReference type="SAM" id="MobiDB-lite"/>
    </source>
</evidence>